<dbReference type="RefSeq" id="WP_104387132.1">
    <property type="nucleotide sequence ID" value="NZ_PGEM01000038.1"/>
</dbReference>
<name>A0A2S6CWI7_9CYAN</name>
<gene>
    <name evidence="2" type="ORF">CUN59_06845</name>
</gene>
<comment type="caution">
    <text evidence="2">The sequence shown here is derived from an EMBL/GenBank/DDBJ whole genome shotgun (WGS) entry which is preliminary data.</text>
</comment>
<reference evidence="2 3" key="1">
    <citation type="submission" date="2018-02" db="EMBL/GenBank/DDBJ databases">
        <title>Discovery of a pederin family compound in a non-symbiotic bloom-forming cyanobacterium.</title>
        <authorList>
            <person name="Kust A."/>
            <person name="Mares J."/>
            <person name="Jokela J."/>
            <person name="Urajova P."/>
            <person name="Hajek J."/>
            <person name="Saurav K."/>
            <person name="Voracova K."/>
            <person name="Fewer D.P."/>
            <person name="Haapaniemi E."/>
            <person name="Permi P."/>
            <person name="Rehakova K."/>
            <person name="Sivonen K."/>
            <person name="Hrouzek P."/>
        </authorList>
    </citation>
    <scope>NUCLEOTIDE SEQUENCE [LARGE SCALE GENOMIC DNA]</scope>
    <source>
        <strain evidence="2 3">CHARLIE-1</strain>
    </source>
</reference>
<dbReference type="InterPro" id="IPR011944">
    <property type="entry name" value="Steroid_delta5-4_isomerase"/>
</dbReference>
<sequence length="181" mass="19683">MLNKFLGSNFTKLGLLTIITPISIFGEANLIIGSNSRALASTHSKAEAIAYKAGSKDADKIKMLFEKTYATNLKTGDVNTYMTLFTKDAVWIPPGGLDKVGPKDIGEAFANQASAVNIDAVLTADEIKVMGNFAYIIGTSVAKISPKDGSPTINAKFRVLWLMRKEQGKWKIAREIWNAKP</sequence>
<dbReference type="AlphaFoldDB" id="A0A2S6CWI7"/>
<organism evidence="2 3">
    <name type="scientific">Cuspidothrix issatschenkoi CHARLIE-1</name>
    <dbReference type="NCBI Taxonomy" id="2052836"/>
    <lineage>
        <taxon>Bacteria</taxon>
        <taxon>Bacillati</taxon>
        <taxon>Cyanobacteriota</taxon>
        <taxon>Cyanophyceae</taxon>
        <taxon>Nostocales</taxon>
        <taxon>Aphanizomenonaceae</taxon>
        <taxon>Cuspidothrix</taxon>
    </lineage>
</organism>
<proteinExistence type="predicted"/>
<dbReference type="Pfam" id="PF14534">
    <property type="entry name" value="DUF4440"/>
    <property type="match status" value="1"/>
</dbReference>
<evidence type="ECO:0000313" key="3">
    <source>
        <dbReference type="Proteomes" id="UP000239589"/>
    </source>
</evidence>
<dbReference type="EMBL" id="PGEM01000038">
    <property type="protein sequence ID" value="PPJ64061.1"/>
    <property type="molecule type" value="Genomic_DNA"/>
</dbReference>
<feature type="domain" description="DUF4440" evidence="1">
    <location>
        <begin position="66"/>
        <end position="172"/>
    </location>
</feature>
<keyword evidence="3" id="KW-1185">Reference proteome</keyword>
<accession>A0A2S6CWI7</accession>
<dbReference type="OrthoDB" id="512771at2"/>
<dbReference type="SUPFAM" id="SSF54427">
    <property type="entry name" value="NTF2-like"/>
    <property type="match status" value="1"/>
</dbReference>
<evidence type="ECO:0000259" key="1">
    <source>
        <dbReference type="Pfam" id="PF14534"/>
    </source>
</evidence>
<dbReference type="InterPro" id="IPR032710">
    <property type="entry name" value="NTF2-like_dom_sf"/>
</dbReference>
<protein>
    <submittedName>
        <fullName evidence="2">DUF4440 domain-containing protein</fullName>
    </submittedName>
</protein>
<dbReference type="Proteomes" id="UP000239589">
    <property type="component" value="Unassembled WGS sequence"/>
</dbReference>
<dbReference type="Gene3D" id="3.10.450.50">
    <property type="match status" value="1"/>
</dbReference>
<dbReference type="InterPro" id="IPR027843">
    <property type="entry name" value="DUF4440"/>
</dbReference>
<evidence type="ECO:0000313" key="2">
    <source>
        <dbReference type="EMBL" id="PPJ64061.1"/>
    </source>
</evidence>
<dbReference type="NCBIfam" id="TIGR02246">
    <property type="entry name" value="SgcJ/EcaC family oxidoreductase"/>
    <property type="match status" value="1"/>
</dbReference>